<comment type="pathway">
    <text evidence="3">Carbohydrate biosynthesis; gluconeogenesis.</text>
</comment>
<evidence type="ECO:0000256" key="11">
    <source>
        <dbReference type="ARBA" id="ARBA00022840"/>
    </source>
</evidence>
<dbReference type="GO" id="GO:0005524">
    <property type="term" value="F:ATP binding"/>
    <property type="evidence" value="ECO:0007669"/>
    <property type="project" value="UniProtKB-KW"/>
</dbReference>
<comment type="catalytic activity">
    <reaction evidence="14">
        <text>pyruvate + ATP + H2O = phosphoenolpyruvate + AMP + phosphate + 2 H(+)</text>
        <dbReference type="Rhea" id="RHEA:11364"/>
        <dbReference type="ChEBI" id="CHEBI:15361"/>
        <dbReference type="ChEBI" id="CHEBI:15377"/>
        <dbReference type="ChEBI" id="CHEBI:15378"/>
        <dbReference type="ChEBI" id="CHEBI:30616"/>
        <dbReference type="ChEBI" id="CHEBI:43474"/>
        <dbReference type="ChEBI" id="CHEBI:58702"/>
        <dbReference type="ChEBI" id="CHEBI:456215"/>
        <dbReference type="EC" id="2.7.9.2"/>
    </reaction>
</comment>
<evidence type="ECO:0000256" key="3">
    <source>
        <dbReference type="ARBA" id="ARBA00004742"/>
    </source>
</evidence>
<dbReference type="PANTHER" id="PTHR43030">
    <property type="entry name" value="PHOSPHOENOLPYRUVATE SYNTHASE"/>
    <property type="match status" value="1"/>
</dbReference>
<comment type="function">
    <text evidence="2">Catalyzes the phosphorylation of pyruvate to phosphoenolpyruvate.</text>
</comment>
<proteinExistence type="inferred from homology"/>
<name>A0A0G1UMR2_9BACT</name>
<evidence type="ECO:0000256" key="7">
    <source>
        <dbReference type="ARBA" id="ARBA00022679"/>
    </source>
</evidence>
<dbReference type="InterPro" id="IPR006319">
    <property type="entry name" value="PEP_synth"/>
</dbReference>
<gene>
    <name evidence="16" type="ORF">UY27_C0018G0016</name>
</gene>
<evidence type="ECO:0000256" key="9">
    <source>
        <dbReference type="ARBA" id="ARBA00022741"/>
    </source>
</evidence>
<dbReference type="Pfam" id="PF01326">
    <property type="entry name" value="PPDK_N"/>
    <property type="match status" value="1"/>
</dbReference>
<dbReference type="InterPro" id="IPR002192">
    <property type="entry name" value="PPDK_AMP/ATP-bd"/>
</dbReference>
<comment type="caution">
    <text evidence="16">The sequence shown here is derived from an EMBL/GenBank/DDBJ whole genome shotgun (WGS) entry which is preliminary data.</text>
</comment>
<dbReference type="PATRIC" id="fig|1618439.3.peg.493"/>
<keyword evidence="10" id="KW-0418">Kinase</keyword>
<keyword evidence="9" id="KW-0547">Nucleotide-binding</keyword>
<evidence type="ECO:0000256" key="12">
    <source>
        <dbReference type="ARBA" id="ARBA00022842"/>
    </source>
</evidence>
<evidence type="ECO:0000256" key="10">
    <source>
        <dbReference type="ARBA" id="ARBA00022777"/>
    </source>
</evidence>
<dbReference type="PANTHER" id="PTHR43030:SF1">
    <property type="entry name" value="PHOSPHOENOLPYRUVATE SYNTHASE"/>
    <property type="match status" value="1"/>
</dbReference>
<evidence type="ECO:0000256" key="1">
    <source>
        <dbReference type="ARBA" id="ARBA00001946"/>
    </source>
</evidence>
<evidence type="ECO:0000313" key="16">
    <source>
        <dbReference type="EMBL" id="KKU95429.1"/>
    </source>
</evidence>
<evidence type="ECO:0000256" key="4">
    <source>
        <dbReference type="ARBA" id="ARBA00007837"/>
    </source>
</evidence>
<keyword evidence="11" id="KW-0067">ATP-binding</keyword>
<evidence type="ECO:0000256" key="13">
    <source>
        <dbReference type="ARBA" id="ARBA00033470"/>
    </source>
</evidence>
<dbReference type="Gene3D" id="3.50.30.10">
    <property type="entry name" value="Phosphohistidine domain"/>
    <property type="match status" value="1"/>
</dbReference>
<dbReference type="UniPathway" id="UPA00138"/>
<reference evidence="16 17" key="1">
    <citation type="journal article" date="2015" name="Nature">
        <title>rRNA introns, odd ribosomes, and small enigmatic genomes across a large radiation of phyla.</title>
        <authorList>
            <person name="Brown C.T."/>
            <person name="Hug L.A."/>
            <person name="Thomas B.C."/>
            <person name="Sharon I."/>
            <person name="Castelle C.J."/>
            <person name="Singh A."/>
            <person name="Wilkins M.J."/>
            <person name="Williams K.H."/>
            <person name="Banfield J.F."/>
        </authorList>
    </citation>
    <scope>NUCLEOTIDE SEQUENCE [LARGE SCALE GENOMIC DNA]</scope>
</reference>
<comment type="cofactor">
    <cofactor evidence="1">
        <name>Mg(2+)</name>
        <dbReference type="ChEBI" id="CHEBI:18420"/>
    </cofactor>
</comment>
<dbReference type="EC" id="2.7.9.2" evidence="5"/>
<dbReference type="AlphaFoldDB" id="A0A0G1UMR2"/>
<dbReference type="Proteomes" id="UP000034661">
    <property type="component" value="Unassembled WGS sequence"/>
</dbReference>
<dbReference type="EMBL" id="LCPJ01000018">
    <property type="protein sequence ID" value="KKU95429.1"/>
    <property type="molecule type" value="Genomic_DNA"/>
</dbReference>
<evidence type="ECO:0000256" key="6">
    <source>
        <dbReference type="ARBA" id="ARBA00021623"/>
    </source>
</evidence>
<dbReference type="FunFam" id="3.30.1490.20:FF:000010">
    <property type="entry name" value="Phosphoenolpyruvate synthase"/>
    <property type="match status" value="1"/>
</dbReference>
<protein>
    <recommendedName>
        <fullName evidence="6">Phosphoenolpyruvate synthase</fullName>
        <ecNumber evidence="5">2.7.9.2</ecNumber>
    </recommendedName>
    <alternativeName>
        <fullName evidence="13">Pyruvate, water dikinase</fullName>
    </alternativeName>
</protein>
<dbReference type="Gene3D" id="3.30.470.20">
    <property type="entry name" value="ATP-grasp fold, B domain"/>
    <property type="match status" value="1"/>
</dbReference>
<accession>A0A0G1UMR2</accession>
<dbReference type="GO" id="GO:0008986">
    <property type="term" value="F:pyruvate, water dikinase activity"/>
    <property type="evidence" value="ECO:0007669"/>
    <property type="project" value="UniProtKB-EC"/>
</dbReference>
<evidence type="ECO:0000256" key="2">
    <source>
        <dbReference type="ARBA" id="ARBA00002988"/>
    </source>
</evidence>
<keyword evidence="7" id="KW-0808">Transferase</keyword>
<keyword evidence="16" id="KW-0670">Pyruvate</keyword>
<dbReference type="Gene3D" id="3.30.1490.20">
    <property type="entry name" value="ATP-grasp fold, A domain"/>
    <property type="match status" value="1"/>
</dbReference>
<evidence type="ECO:0000256" key="14">
    <source>
        <dbReference type="ARBA" id="ARBA00047700"/>
    </source>
</evidence>
<sequence>MSANYVVNFSDVGKKDVGLVGGKGANLGEMTRAGFPVPPGFIVTVAAYQRFLEESGIKKDIHGLLSGLDVNNSRSLDTTAAKVQKLITRSKFPKDIATQIISAYFRLGGKLLKHPLVAVRSSATAEDLPGASFAGQQSTFLNVQGEANLIEKVKEAWASLFTARAIFYRATNHFDHFKVGIAVPVQRMVASEVSGVMFTVDPVTNDKSNVTIEAIYGLGELIVQGAVTPDHYEVDKKSGAIVAKQISEQEKAMIKKGKTNVVLKVNKKEAGKQKLSDRLIKEVADLGKRLEKHYYFPQDCEWAMENNTVYIVQTRPVTTIGKETGESAAATITNELLVKGDAASPGMASGPVKQLGSAKEVHKIVAGDVLVAEQTNPDYVPAMRKAVGRSAAAGLPTQLLFHAN</sequence>
<evidence type="ECO:0000256" key="8">
    <source>
        <dbReference type="ARBA" id="ARBA00022723"/>
    </source>
</evidence>
<comment type="similarity">
    <text evidence="4">Belongs to the PEP-utilizing enzyme family.</text>
</comment>
<organism evidence="16 17">
    <name type="scientific">Candidatus Gottesmanbacteria bacterium GW2011_GWA1_48_13</name>
    <dbReference type="NCBI Taxonomy" id="1618439"/>
    <lineage>
        <taxon>Bacteria</taxon>
        <taxon>Candidatus Gottesmaniibacteriota</taxon>
    </lineage>
</organism>
<keyword evidence="12" id="KW-0460">Magnesium</keyword>
<dbReference type="SUPFAM" id="SSF56059">
    <property type="entry name" value="Glutathione synthetase ATP-binding domain-like"/>
    <property type="match status" value="1"/>
</dbReference>
<evidence type="ECO:0000259" key="15">
    <source>
        <dbReference type="Pfam" id="PF01326"/>
    </source>
</evidence>
<keyword evidence="8" id="KW-0479">Metal-binding</keyword>
<dbReference type="GO" id="GO:0046872">
    <property type="term" value="F:metal ion binding"/>
    <property type="evidence" value="ECO:0007669"/>
    <property type="project" value="UniProtKB-KW"/>
</dbReference>
<evidence type="ECO:0000313" key="17">
    <source>
        <dbReference type="Proteomes" id="UP000034661"/>
    </source>
</evidence>
<evidence type="ECO:0000256" key="5">
    <source>
        <dbReference type="ARBA" id="ARBA00011996"/>
    </source>
</evidence>
<dbReference type="GO" id="GO:0006094">
    <property type="term" value="P:gluconeogenesis"/>
    <property type="evidence" value="ECO:0007669"/>
    <property type="project" value="UniProtKB-UniPathway"/>
</dbReference>
<dbReference type="InterPro" id="IPR013815">
    <property type="entry name" value="ATP_grasp_subdomain_1"/>
</dbReference>
<feature type="domain" description="Pyruvate phosphate dikinase AMP/ATP-binding" evidence="15">
    <location>
        <begin position="18"/>
        <end position="332"/>
    </location>
</feature>